<gene>
    <name evidence="2" type="ORF">ACFSMZ_05585</name>
</gene>
<dbReference type="RefSeq" id="WP_345098749.1">
    <property type="nucleotide sequence ID" value="NZ_BAABGS010000018.1"/>
</dbReference>
<keyword evidence="1" id="KW-0472">Membrane</keyword>
<feature type="transmembrane region" description="Helical" evidence="1">
    <location>
        <begin position="43"/>
        <end position="62"/>
    </location>
</feature>
<keyword evidence="1" id="KW-0812">Transmembrane</keyword>
<protein>
    <recommendedName>
        <fullName evidence="4">Fenitrothion hydrolase</fullName>
    </recommendedName>
</protein>
<evidence type="ECO:0000313" key="2">
    <source>
        <dbReference type="EMBL" id="MFD2259232.1"/>
    </source>
</evidence>
<sequence>MTSRLPHLLFLLLAGIVLPGLSGEAFAHASNRGHVLLLPTQHYLMGGAITVAVSFLVLLMVPPEPFARLMEKRKFLLRLPFDGRAAASMLSFLFAAALIYAGFKGSRDPLANPLPLVLWTLLWIGLTLAQGLTGNLWAWLNPWYGPWRLLVRLGLREGGYLTMPAAVGYRPAVLLFLCFAWFELIFIAPEDPAILATAVTVYWLFSFCGMILFGYEVWTERMEFLSVFMRMIAQISPFAAKPLGNGNAIFIGWPGSKLIKARPLPLSGVAFLLLALSSVSFDGLMHTFTWNAFIGINPLEFPGRSVVVVPNTIGLVLMFVLLSGLFLGTVWLGERLAGSRDWVKAAGLLVWAIVPISLAYHFAHYLTALLVDGQYAIASFSDPFFLGWDLFGTAIRHVQAGIVLGSDAAWYIWNAQAAAIIAGHVLAVMLAHLVAWRLHGSARRATISQIPMALLMIGYTVFGLWLLSTPSIG</sequence>
<comment type="caution">
    <text evidence="2">The sequence shown here is derived from an EMBL/GenBank/DDBJ whole genome shotgun (WGS) entry which is preliminary data.</text>
</comment>
<keyword evidence="1" id="KW-1133">Transmembrane helix</keyword>
<keyword evidence="3" id="KW-1185">Reference proteome</keyword>
<proteinExistence type="predicted"/>
<organism evidence="2 3">
    <name type="scientific">Chelativorans composti</name>
    <dbReference type="NCBI Taxonomy" id="768533"/>
    <lineage>
        <taxon>Bacteria</taxon>
        <taxon>Pseudomonadati</taxon>
        <taxon>Pseudomonadota</taxon>
        <taxon>Alphaproteobacteria</taxon>
        <taxon>Hyphomicrobiales</taxon>
        <taxon>Phyllobacteriaceae</taxon>
        <taxon>Chelativorans</taxon>
    </lineage>
</organism>
<dbReference type="EMBL" id="JBHUIR010000020">
    <property type="protein sequence ID" value="MFD2259232.1"/>
    <property type="molecule type" value="Genomic_DNA"/>
</dbReference>
<feature type="transmembrane region" description="Helical" evidence="1">
    <location>
        <begin position="411"/>
        <end position="435"/>
    </location>
</feature>
<feature type="transmembrane region" description="Helical" evidence="1">
    <location>
        <begin position="447"/>
        <end position="467"/>
    </location>
</feature>
<accession>A0ABW5DDS9</accession>
<name>A0ABW5DDS9_9HYPH</name>
<evidence type="ECO:0008006" key="4">
    <source>
        <dbReference type="Google" id="ProtNLM"/>
    </source>
</evidence>
<dbReference type="Proteomes" id="UP001597373">
    <property type="component" value="Unassembled WGS sequence"/>
</dbReference>
<feature type="transmembrane region" description="Helical" evidence="1">
    <location>
        <begin position="115"/>
        <end position="140"/>
    </location>
</feature>
<feature type="transmembrane region" description="Helical" evidence="1">
    <location>
        <begin position="161"/>
        <end position="182"/>
    </location>
</feature>
<reference evidence="3" key="1">
    <citation type="journal article" date="2019" name="Int. J. Syst. Evol. Microbiol.">
        <title>The Global Catalogue of Microorganisms (GCM) 10K type strain sequencing project: providing services to taxonomists for standard genome sequencing and annotation.</title>
        <authorList>
            <consortium name="The Broad Institute Genomics Platform"/>
            <consortium name="The Broad Institute Genome Sequencing Center for Infectious Disease"/>
            <person name="Wu L."/>
            <person name="Ma J."/>
        </authorList>
    </citation>
    <scope>NUCLEOTIDE SEQUENCE [LARGE SCALE GENOMIC DNA]</scope>
    <source>
        <strain evidence="3">KCTC 23707</strain>
    </source>
</reference>
<feature type="transmembrane region" description="Helical" evidence="1">
    <location>
        <begin position="269"/>
        <end position="293"/>
    </location>
</feature>
<feature type="transmembrane region" description="Helical" evidence="1">
    <location>
        <begin position="345"/>
        <end position="363"/>
    </location>
</feature>
<evidence type="ECO:0000256" key="1">
    <source>
        <dbReference type="SAM" id="Phobius"/>
    </source>
</evidence>
<feature type="transmembrane region" description="Helical" evidence="1">
    <location>
        <begin position="194"/>
        <end position="215"/>
    </location>
</feature>
<feature type="transmembrane region" description="Helical" evidence="1">
    <location>
        <begin position="313"/>
        <end position="333"/>
    </location>
</feature>
<evidence type="ECO:0000313" key="3">
    <source>
        <dbReference type="Proteomes" id="UP001597373"/>
    </source>
</evidence>
<feature type="transmembrane region" description="Helical" evidence="1">
    <location>
        <begin position="83"/>
        <end position="103"/>
    </location>
</feature>